<organism evidence="9 10">
    <name type="scientific">Ktedonospora formicarum</name>
    <dbReference type="NCBI Taxonomy" id="2778364"/>
    <lineage>
        <taxon>Bacteria</taxon>
        <taxon>Bacillati</taxon>
        <taxon>Chloroflexota</taxon>
        <taxon>Ktedonobacteria</taxon>
        <taxon>Ktedonobacterales</taxon>
        <taxon>Ktedonobacteraceae</taxon>
        <taxon>Ktedonospora</taxon>
    </lineage>
</organism>
<dbReference type="SUPFAM" id="SSF101821">
    <property type="entry name" value="Aminopeptidase/glucanase lid domain"/>
    <property type="match status" value="1"/>
</dbReference>
<keyword evidence="4 8" id="KW-0479">Metal-binding</keyword>
<evidence type="ECO:0000256" key="7">
    <source>
        <dbReference type="PIRSR" id="PIRSR001123-1"/>
    </source>
</evidence>
<evidence type="ECO:0000313" key="10">
    <source>
        <dbReference type="Proteomes" id="UP000612362"/>
    </source>
</evidence>
<feature type="binding site" evidence="8">
    <location>
        <position position="64"/>
    </location>
    <ligand>
        <name>Zn(2+)</name>
        <dbReference type="ChEBI" id="CHEBI:29105"/>
        <label>1</label>
    </ligand>
</feature>
<dbReference type="GO" id="GO:0046872">
    <property type="term" value="F:metal ion binding"/>
    <property type="evidence" value="ECO:0007669"/>
    <property type="project" value="UniProtKB-UniRule"/>
</dbReference>
<feature type="binding site" evidence="8">
    <location>
        <position position="176"/>
    </location>
    <ligand>
        <name>Zn(2+)</name>
        <dbReference type="ChEBI" id="CHEBI:29105"/>
        <label>1</label>
    </ligand>
</feature>
<dbReference type="PANTHER" id="PTHR32481">
    <property type="entry name" value="AMINOPEPTIDASE"/>
    <property type="match status" value="1"/>
</dbReference>
<dbReference type="GO" id="GO:0004177">
    <property type="term" value="F:aminopeptidase activity"/>
    <property type="evidence" value="ECO:0007669"/>
    <property type="project" value="UniProtKB-UniRule"/>
</dbReference>
<evidence type="ECO:0000256" key="4">
    <source>
        <dbReference type="ARBA" id="ARBA00022723"/>
    </source>
</evidence>
<evidence type="ECO:0000256" key="1">
    <source>
        <dbReference type="ARBA" id="ARBA00006272"/>
    </source>
</evidence>
<evidence type="ECO:0000256" key="6">
    <source>
        <dbReference type="PIRNR" id="PIRNR001123"/>
    </source>
</evidence>
<dbReference type="InterPro" id="IPR051464">
    <property type="entry name" value="Peptidase_M42_aminopept"/>
</dbReference>
<feature type="binding site" evidence="8">
    <location>
        <position position="207"/>
    </location>
    <ligand>
        <name>Zn(2+)</name>
        <dbReference type="ChEBI" id="CHEBI:29105"/>
        <label>2</label>
    </ligand>
</feature>
<dbReference type="InterPro" id="IPR023367">
    <property type="entry name" value="Peptidase_M42_dom2"/>
</dbReference>
<comment type="caution">
    <text evidence="9">The sequence shown here is derived from an EMBL/GenBank/DDBJ whole genome shotgun (WGS) entry which is preliminary data.</text>
</comment>
<dbReference type="Gene3D" id="3.40.630.10">
    <property type="entry name" value="Zn peptidases"/>
    <property type="match status" value="1"/>
</dbReference>
<keyword evidence="3" id="KW-0645">Protease</keyword>
<dbReference type="PIRSF" id="PIRSF001123">
    <property type="entry name" value="PepA_GA"/>
    <property type="match status" value="1"/>
</dbReference>
<gene>
    <name evidence="9" type="ORF">KSX_87950</name>
</gene>
<sequence length="351" mass="38737">MALNIELLKKIAETPGISGREDQVRALILEELRTLTDEVSVDRMGNIIALKRGKNERRVMLAAHMDEIGFIVKHIDNQGFIRIQPVGGFDARVLFAQRVLVHGFAGQTLRGVLMPSSKPIHLLGDEKTAAARLDDLFIDLGLPYEQVRAKVEVGDMITMDRTLEVVGDMVVSKSLDDRASLFIMLEALRALQSHEVTIYAVATVQEEVGLRGATTAAYQVQPDVSVALDITLAGDIPGSANQDAVTRLNEGTAIKIFDSSHISNHKLVRHFRDLAKRHNIPYQLEVLPRGGTDAGAMQRTREGSPTITLSTPTRYVHTVNEMIHQADLEASITLLARYLEDAHNGDYSLYS</sequence>
<dbReference type="SUPFAM" id="SSF53187">
    <property type="entry name" value="Zn-dependent exopeptidases"/>
    <property type="match status" value="1"/>
</dbReference>
<dbReference type="EMBL" id="BNJF01000009">
    <property type="protein sequence ID" value="GHO50632.1"/>
    <property type="molecule type" value="Genomic_DNA"/>
</dbReference>
<proteinExistence type="inferred from homology"/>
<dbReference type="InterPro" id="IPR008007">
    <property type="entry name" value="Peptidase_M42"/>
</dbReference>
<dbReference type="Pfam" id="PF05343">
    <property type="entry name" value="Peptidase_M42"/>
    <property type="match status" value="1"/>
</dbReference>
<dbReference type="Gene3D" id="2.40.30.40">
    <property type="entry name" value="Peptidase M42, domain 2"/>
    <property type="match status" value="1"/>
</dbReference>
<feature type="active site" description="Proton acceptor" evidence="7">
    <location>
        <position position="206"/>
    </location>
</feature>
<dbReference type="AlphaFoldDB" id="A0A8J3IDA1"/>
<feature type="binding site" evidence="8">
    <location>
        <position position="317"/>
    </location>
    <ligand>
        <name>Zn(2+)</name>
        <dbReference type="ChEBI" id="CHEBI:29105"/>
        <label>2</label>
    </ligand>
</feature>
<feature type="binding site" evidence="8">
    <location>
        <position position="176"/>
    </location>
    <ligand>
        <name>Zn(2+)</name>
        <dbReference type="ChEBI" id="CHEBI:29105"/>
        <label>2</label>
    </ligand>
</feature>
<evidence type="ECO:0000256" key="2">
    <source>
        <dbReference type="ARBA" id="ARBA00022438"/>
    </source>
</evidence>
<dbReference type="GO" id="GO:0006508">
    <property type="term" value="P:proteolysis"/>
    <property type="evidence" value="ECO:0007669"/>
    <property type="project" value="UniProtKB-KW"/>
</dbReference>
<dbReference type="CDD" id="cd05656">
    <property type="entry name" value="M42_Frv"/>
    <property type="match status" value="1"/>
</dbReference>
<feature type="binding site" evidence="8">
    <location>
        <position position="229"/>
    </location>
    <ligand>
        <name>Zn(2+)</name>
        <dbReference type="ChEBI" id="CHEBI:29105"/>
        <label>1</label>
    </ligand>
</feature>
<comment type="cofactor">
    <cofactor evidence="8">
        <name>a divalent metal cation</name>
        <dbReference type="ChEBI" id="CHEBI:60240"/>
    </cofactor>
    <text evidence="8">Binds 2 divalent metal cations per subunit.</text>
</comment>
<evidence type="ECO:0000256" key="3">
    <source>
        <dbReference type="ARBA" id="ARBA00022670"/>
    </source>
</evidence>
<protein>
    <submittedName>
        <fullName evidence="9">Peptidase M42</fullName>
    </submittedName>
</protein>
<evidence type="ECO:0000313" key="9">
    <source>
        <dbReference type="EMBL" id="GHO50632.1"/>
    </source>
</evidence>
<reference evidence="9" key="1">
    <citation type="submission" date="2020-10" db="EMBL/GenBank/DDBJ databases">
        <title>Taxonomic study of unclassified bacteria belonging to the class Ktedonobacteria.</title>
        <authorList>
            <person name="Yabe S."/>
            <person name="Wang C.M."/>
            <person name="Zheng Y."/>
            <person name="Sakai Y."/>
            <person name="Cavaletti L."/>
            <person name="Monciardini P."/>
            <person name="Donadio S."/>
        </authorList>
    </citation>
    <scope>NUCLEOTIDE SEQUENCE</scope>
    <source>
        <strain evidence="9">SOSP1-1</strain>
    </source>
</reference>
<name>A0A8J3IDA1_9CHLR</name>
<dbReference type="RefSeq" id="WP_220199619.1">
    <property type="nucleotide sequence ID" value="NZ_BNJF01000009.1"/>
</dbReference>
<dbReference type="Proteomes" id="UP000612362">
    <property type="component" value="Unassembled WGS sequence"/>
</dbReference>
<keyword evidence="10" id="KW-1185">Reference proteome</keyword>
<keyword evidence="5" id="KW-0378">Hydrolase</keyword>
<dbReference type="PANTHER" id="PTHR32481:SF0">
    <property type="entry name" value="AMINOPEPTIDASE YPDE-RELATED"/>
    <property type="match status" value="1"/>
</dbReference>
<evidence type="ECO:0000256" key="8">
    <source>
        <dbReference type="PIRSR" id="PIRSR001123-2"/>
    </source>
</evidence>
<keyword evidence="2" id="KW-0031">Aminopeptidase</keyword>
<comment type="similarity">
    <text evidence="1 6">Belongs to the peptidase M42 family.</text>
</comment>
<evidence type="ECO:0000256" key="5">
    <source>
        <dbReference type="ARBA" id="ARBA00022801"/>
    </source>
</evidence>
<accession>A0A8J3IDA1</accession>